<feature type="region of interest" description="Disordered" evidence="1">
    <location>
        <begin position="1"/>
        <end position="20"/>
    </location>
</feature>
<dbReference type="Proteomes" id="UP000712600">
    <property type="component" value="Unassembled WGS sequence"/>
</dbReference>
<evidence type="ECO:0000259" key="2">
    <source>
        <dbReference type="Pfam" id="PF16544"/>
    </source>
</evidence>
<dbReference type="AlphaFoldDB" id="A0A8S9S687"/>
<proteinExistence type="predicted"/>
<dbReference type="EMBL" id="QGKX02000088">
    <property type="protein sequence ID" value="KAF3588216.1"/>
    <property type="molecule type" value="Genomic_DNA"/>
</dbReference>
<protein>
    <recommendedName>
        <fullName evidence="2">STAR protein homodimerisation region domain-containing protein</fullName>
    </recommendedName>
</protein>
<name>A0A8S9S687_BRACR</name>
<dbReference type="Gene3D" id="1.20.5.4010">
    <property type="match status" value="1"/>
</dbReference>
<comment type="caution">
    <text evidence="3">The sequence shown here is derived from an EMBL/GenBank/DDBJ whole genome shotgun (WGS) entry which is preliminary data.</text>
</comment>
<evidence type="ECO:0000313" key="3">
    <source>
        <dbReference type="EMBL" id="KAF3588216.1"/>
    </source>
</evidence>
<accession>A0A8S9S687</accession>
<organism evidence="3 4">
    <name type="scientific">Brassica cretica</name>
    <name type="common">Mustard</name>
    <dbReference type="NCBI Taxonomy" id="69181"/>
    <lineage>
        <taxon>Eukaryota</taxon>
        <taxon>Viridiplantae</taxon>
        <taxon>Streptophyta</taxon>
        <taxon>Embryophyta</taxon>
        <taxon>Tracheophyta</taxon>
        <taxon>Spermatophyta</taxon>
        <taxon>Magnoliopsida</taxon>
        <taxon>eudicotyledons</taxon>
        <taxon>Gunneridae</taxon>
        <taxon>Pentapetalae</taxon>
        <taxon>rosids</taxon>
        <taxon>malvids</taxon>
        <taxon>Brassicales</taxon>
        <taxon>Brassicaceae</taxon>
        <taxon>Brassiceae</taxon>
        <taxon>Brassica</taxon>
    </lineage>
</organism>
<dbReference type="Pfam" id="PF16544">
    <property type="entry name" value="STAR_dimer"/>
    <property type="match status" value="1"/>
</dbReference>
<feature type="domain" description="STAR protein homodimerisation region" evidence="2">
    <location>
        <begin position="25"/>
        <end position="67"/>
    </location>
</feature>
<dbReference type="InterPro" id="IPR032377">
    <property type="entry name" value="STAR_dimer"/>
</dbReference>
<gene>
    <name evidence="3" type="ORF">F2Q69_00032172</name>
</gene>
<sequence length="73" mass="8153">MSGLYNPSYSPSRAASPQIRTSSDVDSQYLSQLLAEHQKLGPFMQVLPICSRLLNQGLTLLSHSFFTRSTIYC</sequence>
<evidence type="ECO:0000313" key="4">
    <source>
        <dbReference type="Proteomes" id="UP000712600"/>
    </source>
</evidence>
<reference evidence="3" key="1">
    <citation type="submission" date="2019-12" db="EMBL/GenBank/DDBJ databases">
        <title>Genome sequencing and annotation of Brassica cretica.</title>
        <authorList>
            <person name="Studholme D.J."/>
            <person name="Sarris P."/>
        </authorList>
    </citation>
    <scope>NUCLEOTIDE SEQUENCE</scope>
    <source>
        <strain evidence="3">PFS-109/04</strain>
        <tissue evidence="3">Leaf</tissue>
    </source>
</reference>
<evidence type="ECO:0000256" key="1">
    <source>
        <dbReference type="SAM" id="MobiDB-lite"/>
    </source>
</evidence>